<sequence length="221" mass="25573">MTILDWIAVICLAAAILFFIFMCLFLVFVFRVQSKVKKLSSIRTKNKRKRKKMIFTKRKLIKKRKRNLVTAILFLVIGILAMSASAYTVFYQSTNLGETDQKAIINGYYYLSEIENQLKEIEADGESQKLDSNFNTLSARLSSFALNQADYRISSDGQSIVNRYYSSMKELGINLSAQPSRFYKDAEKLAEFKLDFEKVKKNEDAVLKKFKIDEKSLMEKK</sequence>
<reference evidence="2 4" key="2">
    <citation type="submission" date="2018-07" db="EMBL/GenBank/DDBJ databases">
        <title>The Genome Sequence of Enterococcus sp. DIV0659b.</title>
        <authorList>
            <consortium name="The Broad Institute Genomics Platform"/>
            <consortium name="The Broad Institute Genomic Center for Infectious Diseases"/>
            <person name="Earl A."/>
            <person name="Manson A."/>
            <person name="Schwartman J."/>
            <person name="Gilmore M."/>
            <person name="Abouelleil A."/>
            <person name="Cao P."/>
            <person name="Chapman S."/>
            <person name="Cusick C."/>
            <person name="Shea T."/>
            <person name="Young S."/>
            <person name="Neafsey D."/>
            <person name="Nusbaum C."/>
            <person name="Birren B."/>
        </authorList>
    </citation>
    <scope>NUCLEOTIDE SEQUENCE [LARGE SCALE GENOMIC DNA]</scope>
    <source>
        <strain evidence="2 4">4G2_DIV0659</strain>
    </source>
</reference>
<evidence type="ECO:0000313" key="4">
    <source>
        <dbReference type="Proteomes" id="UP000195139"/>
    </source>
</evidence>
<dbReference type="EMBL" id="NGLE02000001">
    <property type="protein sequence ID" value="MEI5994294.1"/>
    <property type="molecule type" value="Genomic_DNA"/>
</dbReference>
<feature type="transmembrane region" description="Helical" evidence="1">
    <location>
        <begin position="6"/>
        <end position="30"/>
    </location>
</feature>
<keyword evidence="1" id="KW-0812">Transmembrane</keyword>
<dbReference type="EMBL" id="NGLE01000002">
    <property type="protein sequence ID" value="OTO08769.1"/>
    <property type="molecule type" value="Genomic_DNA"/>
</dbReference>
<keyword evidence="1" id="KW-0472">Membrane</keyword>
<dbReference type="RefSeq" id="WP_086330683.1">
    <property type="nucleotide sequence ID" value="NZ_NGLE02000001.1"/>
</dbReference>
<organism evidence="3">
    <name type="scientific">Candidatus Enterococcus mansonii</name>
    <dbReference type="NCBI Taxonomy" id="1834181"/>
    <lineage>
        <taxon>Bacteria</taxon>
        <taxon>Bacillati</taxon>
        <taxon>Bacillota</taxon>
        <taxon>Bacilli</taxon>
        <taxon>Lactobacillales</taxon>
        <taxon>Enterococcaceae</taxon>
        <taxon>Enterococcus</taxon>
    </lineage>
</organism>
<reference evidence="3" key="1">
    <citation type="submission" date="2017-05" db="EMBL/GenBank/DDBJ databases">
        <title>The Genome Sequence of Enterococcus sp. 4G2_DIV0659.</title>
        <authorList>
            <consortium name="The Broad Institute Genomics Platform"/>
            <consortium name="The Broad Institute Genomic Center for Infectious Diseases"/>
            <person name="Earl A."/>
            <person name="Manson A."/>
            <person name="Schwartman J."/>
            <person name="Gilmore M."/>
            <person name="Abouelleil A."/>
            <person name="Cao P."/>
            <person name="Chapman S."/>
            <person name="Cusick C."/>
            <person name="Shea T."/>
            <person name="Young S."/>
            <person name="Neafsey D."/>
            <person name="Nusbaum C."/>
            <person name="Birren B."/>
        </authorList>
    </citation>
    <scope>NUCLEOTIDE SEQUENCE [LARGE SCALE GENOMIC DNA]</scope>
    <source>
        <strain evidence="3">4G2_DIV0659</strain>
    </source>
</reference>
<accession>A0A242CF29</accession>
<feature type="transmembrane region" description="Helical" evidence="1">
    <location>
        <begin position="68"/>
        <end position="90"/>
    </location>
</feature>
<protein>
    <submittedName>
        <fullName evidence="3">Uncharacterized protein</fullName>
    </submittedName>
</protein>
<dbReference type="AlphaFoldDB" id="A0A242CF29"/>
<keyword evidence="4" id="KW-1185">Reference proteome</keyword>
<dbReference type="STRING" id="1834181.A5880_001769"/>
<evidence type="ECO:0000256" key="1">
    <source>
        <dbReference type="SAM" id="Phobius"/>
    </source>
</evidence>
<gene>
    <name evidence="3" type="ORF">A5880_001769</name>
    <name evidence="2" type="ORF">A5880_001852</name>
</gene>
<comment type="caution">
    <text evidence="3">The sequence shown here is derived from an EMBL/GenBank/DDBJ whole genome shotgun (WGS) entry which is preliminary data.</text>
</comment>
<evidence type="ECO:0000313" key="3">
    <source>
        <dbReference type="EMBL" id="OTO08769.1"/>
    </source>
</evidence>
<keyword evidence="1" id="KW-1133">Transmembrane helix</keyword>
<evidence type="ECO:0000313" key="2">
    <source>
        <dbReference type="EMBL" id="MEI5994294.1"/>
    </source>
</evidence>
<proteinExistence type="predicted"/>
<dbReference type="Proteomes" id="UP000195139">
    <property type="component" value="Unassembled WGS sequence"/>
</dbReference>
<name>A0A242CF29_9ENTE</name>
<dbReference type="OrthoDB" id="2183310at2"/>